<gene>
    <name evidence="1" type="ORF">CYMTET_24510</name>
</gene>
<accession>A0AAE0L064</accession>
<sequence length="209" mass="22315">MDARMPRPQRRCPETAHTTSPLDKHVYYAMATDPSDGCSAVSDLAALVLDLKKQVAALTSKLNGHGFTPGSDKPGCPGPKKFRFGAGDLPTGGSWSQGLSKKIAFDKTNAEFVPVCRHSLCLKASAKHWHRDCPHGGPRAERGDSVSLNAFATADFELDFLASSFQNALDANDNDKFDAVCVLAGGRPELIDEISAAALETGDIFVPLD</sequence>
<dbReference type="Proteomes" id="UP001190700">
    <property type="component" value="Unassembled WGS sequence"/>
</dbReference>
<feature type="non-terminal residue" evidence="1">
    <location>
        <position position="209"/>
    </location>
</feature>
<dbReference type="AlphaFoldDB" id="A0AAE0L064"/>
<organism evidence="1 2">
    <name type="scientific">Cymbomonas tetramitiformis</name>
    <dbReference type="NCBI Taxonomy" id="36881"/>
    <lineage>
        <taxon>Eukaryota</taxon>
        <taxon>Viridiplantae</taxon>
        <taxon>Chlorophyta</taxon>
        <taxon>Pyramimonadophyceae</taxon>
        <taxon>Pyramimonadales</taxon>
        <taxon>Pyramimonadaceae</taxon>
        <taxon>Cymbomonas</taxon>
    </lineage>
</organism>
<evidence type="ECO:0000313" key="2">
    <source>
        <dbReference type="Proteomes" id="UP001190700"/>
    </source>
</evidence>
<reference evidence="1 2" key="1">
    <citation type="journal article" date="2015" name="Genome Biol. Evol.">
        <title>Comparative Genomics of a Bacterivorous Green Alga Reveals Evolutionary Causalities and Consequences of Phago-Mixotrophic Mode of Nutrition.</title>
        <authorList>
            <person name="Burns J.A."/>
            <person name="Paasch A."/>
            <person name="Narechania A."/>
            <person name="Kim E."/>
        </authorList>
    </citation>
    <scope>NUCLEOTIDE SEQUENCE [LARGE SCALE GENOMIC DNA]</scope>
    <source>
        <strain evidence="1 2">PLY_AMNH</strain>
    </source>
</reference>
<evidence type="ECO:0000313" key="1">
    <source>
        <dbReference type="EMBL" id="KAK3266899.1"/>
    </source>
</evidence>
<keyword evidence="2" id="KW-1185">Reference proteome</keyword>
<protein>
    <submittedName>
        <fullName evidence="1">Uncharacterized protein</fullName>
    </submittedName>
</protein>
<name>A0AAE0L064_9CHLO</name>
<comment type="caution">
    <text evidence="1">The sequence shown here is derived from an EMBL/GenBank/DDBJ whole genome shotgun (WGS) entry which is preliminary data.</text>
</comment>
<proteinExistence type="predicted"/>
<dbReference type="EMBL" id="LGRX02012760">
    <property type="protein sequence ID" value="KAK3266899.1"/>
    <property type="molecule type" value="Genomic_DNA"/>
</dbReference>